<organism evidence="1 2">
    <name type="scientific">Mycolicibacterium fluoranthenivorans</name>
    <dbReference type="NCBI Taxonomy" id="258505"/>
    <lineage>
        <taxon>Bacteria</taxon>
        <taxon>Bacillati</taxon>
        <taxon>Actinomycetota</taxon>
        <taxon>Actinomycetes</taxon>
        <taxon>Mycobacteriales</taxon>
        <taxon>Mycobacteriaceae</taxon>
        <taxon>Mycolicibacterium</taxon>
    </lineage>
</organism>
<accession>A0A7X5U177</accession>
<keyword evidence="2" id="KW-1185">Reference proteome</keyword>
<dbReference type="RefSeq" id="WP_263987843.1">
    <property type="nucleotide sequence ID" value="NZ_JAANOW010000001.1"/>
</dbReference>
<dbReference type="Proteomes" id="UP000547444">
    <property type="component" value="Unassembled WGS sequence"/>
</dbReference>
<sequence length="43" mass="4766">MRVLCLIRLHPVLPEARMGSASEYLRVTGDPVRSAVTSWVPNS</sequence>
<reference evidence="1 2" key="1">
    <citation type="submission" date="2020-03" db="EMBL/GenBank/DDBJ databases">
        <title>Sequencing the genomes of 1000 actinobacteria strains.</title>
        <authorList>
            <person name="Klenk H.-P."/>
        </authorList>
    </citation>
    <scope>NUCLEOTIDE SEQUENCE [LARGE SCALE GENOMIC DNA]</scope>
    <source>
        <strain evidence="1 2">DSM 44556</strain>
    </source>
</reference>
<proteinExistence type="predicted"/>
<name>A0A7X5U177_9MYCO</name>
<evidence type="ECO:0000313" key="2">
    <source>
        <dbReference type="Proteomes" id="UP000547444"/>
    </source>
</evidence>
<comment type="caution">
    <text evidence="1">The sequence shown here is derived from an EMBL/GenBank/DDBJ whole genome shotgun (WGS) entry which is preliminary data.</text>
</comment>
<gene>
    <name evidence="1" type="ORF">FHU31_003488</name>
</gene>
<evidence type="ECO:0000313" key="1">
    <source>
        <dbReference type="EMBL" id="NIH96532.1"/>
    </source>
</evidence>
<dbReference type="AlphaFoldDB" id="A0A7X5U177"/>
<protein>
    <submittedName>
        <fullName evidence="1">Uncharacterized protein</fullName>
    </submittedName>
</protein>
<dbReference type="EMBL" id="JAANOW010000001">
    <property type="protein sequence ID" value="NIH96532.1"/>
    <property type="molecule type" value="Genomic_DNA"/>
</dbReference>